<reference evidence="8" key="1">
    <citation type="submission" date="2019-12" db="EMBL/GenBank/DDBJ databases">
        <authorList>
            <person name="zhang j."/>
            <person name="sun C.M."/>
        </authorList>
    </citation>
    <scope>NUCLEOTIDE SEQUENCE</scope>
    <source>
        <strain evidence="8">NS-1</strain>
    </source>
</reference>
<keyword evidence="6 7" id="KW-0472">Membrane</keyword>
<feature type="transmembrane region" description="Helical" evidence="7">
    <location>
        <begin position="45"/>
        <end position="63"/>
    </location>
</feature>
<evidence type="ECO:0000256" key="3">
    <source>
        <dbReference type="ARBA" id="ARBA00022475"/>
    </source>
</evidence>
<evidence type="ECO:0000313" key="9">
    <source>
        <dbReference type="Proteomes" id="UP000665020"/>
    </source>
</evidence>
<dbReference type="KEGG" id="ifn:GM661_18535"/>
<evidence type="ECO:0000256" key="7">
    <source>
        <dbReference type="SAM" id="Phobius"/>
    </source>
</evidence>
<evidence type="ECO:0000313" key="8">
    <source>
        <dbReference type="EMBL" id="QTL99807.1"/>
    </source>
</evidence>
<dbReference type="Proteomes" id="UP000665020">
    <property type="component" value="Chromosome"/>
</dbReference>
<dbReference type="RefSeq" id="WP_125986974.1">
    <property type="nucleotide sequence ID" value="NZ_CP046640.1"/>
</dbReference>
<evidence type="ECO:0000256" key="2">
    <source>
        <dbReference type="ARBA" id="ARBA00005779"/>
    </source>
</evidence>
<dbReference type="EMBL" id="CP046640">
    <property type="protein sequence ID" value="QTL99807.1"/>
    <property type="molecule type" value="Genomic_DNA"/>
</dbReference>
<keyword evidence="5 7" id="KW-1133">Transmembrane helix</keyword>
<dbReference type="GO" id="GO:0005886">
    <property type="term" value="C:plasma membrane"/>
    <property type="evidence" value="ECO:0007669"/>
    <property type="project" value="UniProtKB-SubCell"/>
</dbReference>
<organism evidence="8 9">
    <name type="scientific">Iocasia fonsfrigidae</name>
    <dbReference type="NCBI Taxonomy" id="2682810"/>
    <lineage>
        <taxon>Bacteria</taxon>
        <taxon>Bacillati</taxon>
        <taxon>Bacillota</taxon>
        <taxon>Clostridia</taxon>
        <taxon>Halanaerobiales</taxon>
        <taxon>Halanaerobiaceae</taxon>
        <taxon>Iocasia</taxon>
    </lineage>
</organism>
<evidence type="ECO:0000256" key="6">
    <source>
        <dbReference type="ARBA" id="ARBA00023136"/>
    </source>
</evidence>
<comment type="similarity">
    <text evidence="2">Belongs to the UPF0719 family.</text>
</comment>
<feature type="transmembrane region" description="Helical" evidence="7">
    <location>
        <begin position="7"/>
        <end position="25"/>
    </location>
</feature>
<evidence type="ECO:0000256" key="4">
    <source>
        <dbReference type="ARBA" id="ARBA00022692"/>
    </source>
</evidence>
<dbReference type="Pfam" id="PF03994">
    <property type="entry name" value="DUF350"/>
    <property type="match status" value="1"/>
</dbReference>
<dbReference type="AlphaFoldDB" id="A0A8A7KLU6"/>
<keyword evidence="3" id="KW-1003">Cell membrane</keyword>
<dbReference type="InterPro" id="IPR007140">
    <property type="entry name" value="DUF350"/>
</dbReference>
<evidence type="ECO:0000256" key="5">
    <source>
        <dbReference type="ARBA" id="ARBA00022989"/>
    </source>
</evidence>
<protein>
    <submittedName>
        <fullName evidence="8">DUF350 domain-containing protein</fullName>
    </submittedName>
</protein>
<accession>A0A8A7KLU6</accession>
<proteinExistence type="inferred from homology"/>
<comment type="subcellular location">
    <subcellularLocation>
        <location evidence="1">Cell membrane</location>
        <topology evidence="1">Multi-pass membrane protein</topology>
    </subcellularLocation>
</comment>
<name>A0A8A7KLU6_9FIRM</name>
<gene>
    <name evidence="8" type="ORF">GM661_18535</name>
</gene>
<keyword evidence="4 7" id="KW-0812">Transmembrane</keyword>
<sequence length="64" mass="6824">MNPILSSIVYFVIGMILCALGYKIFDIITPFDLNEEIDDHNIAAGLTVAGIFIGVAIVVSAVIV</sequence>
<keyword evidence="9" id="KW-1185">Reference proteome</keyword>
<evidence type="ECO:0000256" key="1">
    <source>
        <dbReference type="ARBA" id="ARBA00004651"/>
    </source>
</evidence>